<keyword evidence="1" id="KW-0472">Membrane</keyword>
<feature type="transmembrane region" description="Helical" evidence="1">
    <location>
        <begin position="12"/>
        <end position="28"/>
    </location>
</feature>
<evidence type="ECO:0000313" key="3">
    <source>
        <dbReference type="Proteomes" id="UP001321305"/>
    </source>
</evidence>
<proteinExistence type="predicted"/>
<sequence length="80" mass="8978">MKNYLSNWNLMRIIRLILGIVIIVQGFQAHQWMFVALGGLFTLMPLFNVGCCSTAGCGTNYSSRKPTGTEDITYEEVKSK</sequence>
<reference evidence="3" key="1">
    <citation type="submission" date="2024-01" db="EMBL/GenBank/DDBJ databases">
        <title>Mycovorax composti gen. nov. sp. nov., a member of the family Chitinophagaceae isolated from button mushroom compost.</title>
        <authorList>
            <person name="Thai M."/>
            <person name="Bell T.L."/>
            <person name="Kertesz M.A."/>
        </authorList>
    </citation>
    <scope>NUCLEOTIDE SEQUENCE [LARGE SCALE GENOMIC DNA]</scope>
    <source>
        <strain evidence="3">C216</strain>
    </source>
</reference>
<evidence type="ECO:0008006" key="4">
    <source>
        <dbReference type="Google" id="ProtNLM"/>
    </source>
</evidence>
<evidence type="ECO:0000313" key="2">
    <source>
        <dbReference type="EMBL" id="WWC84545.1"/>
    </source>
</evidence>
<organism evidence="2 3">
    <name type="scientific">Mycovorax composti</name>
    <dbReference type="NCBI Taxonomy" id="2962693"/>
    <lineage>
        <taxon>Bacteria</taxon>
        <taxon>Pseudomonadati</taxon>
        <taxon>Bacteroidota</taxon>
        <taxon>Chitinophagia</taxon>
        <taxon>Chitinophagales</taxon>
        <taxon>Chitinophagaceae</taxon>
        <taxon>Mycovorax</taxon>
    </lineage>
</organism>
<dbReference type="Proteomes" id="UP001321305">
    <property type="component" value="Chromosome"/>
</dbReference>
<evidence type="ECO:0000256" key="1">
    <source>
        <dbReference type="SAM" id="Phobius"/>
    </source>
</evidence>
<dbReference type="EMBL" id="CP144143">
    <property type="protein sequence ID" value="WWC84545.1"/>
    <property type="molecule type" value="Genomic_DNA"/>
</dbReference>
<gene>
    <name evidence="2" type="ORF">PIECOFPK_02284</name>
</gene>
<protein>
    <recommendedName>
        <fullName evidence="4">DUF2892 domain-containing protein</fullName>
    </recommendedName>
</protein>
<dbReference type="RefSeq" id="WP_409965925.1">
    <property type="nucleotide sequence ID" value="NZ_CP144143.1"/>
</dbReference>
<name>A0ABZ2EM93_9BACT</name>
<accession>A0ABZ2EM93</accession>
<keyword evidence="3" id="KW-1185">Reference proteome</keyword>
<keyword evidence="1" id="KW-0812">Transmembrane</keyword>
<keyword evidence="1" id="KW-1133">Transmembrane helix</keyword>